<protein>
    <submittedName>
        <fullName evidence="1">Uncharacterized protein</fullName>
    </submittedName>
</protein>
<sequence>MLSRSDGWFRLSHYQSIQELQIPLLFALGITADSVGIGLSQLKKLTVGAYPMGVQGIARDEYQLRSRLTQFAETFATPSLRHSRLINTPSTEPSDNTFIPKDDLVEIQRSHFVGFDCFSFQSRTSRRWEFQKGSETGSWTSVDPLDLYMGSNVMVG</sequence>
<dbReference type="AlphaFoldDB" id="A0A0D0B5X2"/>
<gene>
    <name evidence="1" type="ORF">GYMLUDRAFT_689988</name>
</gene>
<reference evidence="1 2" key="1">
    <citation type="submission" date="2014-04" db="EMBL/GenBank/DDBJ databases">
        <title>Evolutionary Origins and Diversification of the Mycorrhizal Mutualists.</title>
        <authorList>
            <consortium name="DOE Joint Genome Institute"/>
            <consortium name="Mycorrhizal Genomics Consortium"/>
            <person name="Kohler A."/>
            <person name="Kuo A."/>
            <person name="Nagy L.G."/>
            <person name="Floudas D."/>
            <person name="Copeland A."/>
            <person name="Barry K.W."/>
            <person name="Cichocki N."/>
            <person name="Veneault-Fourrey C."/>
            <person name="LaButti K."/>
            <person name="Lindquist E.A."/>
            <person name="Lipzen A."/>
            <person name="Lundell T."/>
            <person name="Morin E."/>
            <person name="Murat C."/>
            <person name="Riley R."/>
            <person name="Ohm R."/>
            <person name="Sun H."/>
            <person name="Tunlid A."/>
            <person name="Henrissat B."/>
            <person name="Grigoriev I.V."/>
            <person name="Hibbett D.S."/>
            <person name="Martin F."/>
        </authorList>
    </citation>
    <scope>NUCLEOTIDE SEQUENCE [LARGE SCALE GENOMIC DNA]</scope>
    <source>
        <strain evidence="1 2">FD-317 M1</strain>
    </source>
</reference>
<name>A0A0D0B5X2_9AGAR</name>
<accession>A0A0D0B5X2</accession>
<dbReference type="EMBL" id="KN834783">
    <property type="protein sequence ID" value="KIK58775.1"/>
    <property type="molecule type" value="Genomic_DNA"/>
</dbReference>
<evidence type="ECO:0000313" key="2">
    <source>
        <dbReference type="Proteomes" id="UP000053593"/>
    </source>
</evidence>
<organism evidence="1 2">
    <name type="scientific">Collybiopsis luxurians FD-317 M1</name>
    <dbReference type="NCBI Taxonomy" id="944289"/>
    <lineage>
        <taxon>Eukaryota</taxon>
        <taxon>Fungi</taxon>
        <taxon>Dikarya</taxon>
        <taxon>Basidiomycota</taxon>
        <taxon>Agaricomycotina</taxon>
        <taxon>Agaricomycetes</taxon>
        <taxon>Agaricomycetidae</taxon>
        <taxon>Agaricales</taxon>
        <taxon>Marasmiineae</taxon>
        <taxon>Omphalotaceae</taxon>
        <taxon>Collybiopsis</taxon>
        <taxon>Collybiopsis luxurians</taxon>
    </lineage>
</organism>
<keyword evidence="2" id="KW-1185">Reference proteome</keyword>
<proteinExistence type="predicted"/>
<evidence type="ECO:0000313" key="1">
    <source>
        <dbReference type="EMBL" id="KIK58775.1"/>
    </source>
</evidence>
<dbReference type="HOGENOM" id="CLU_1686802_0_0_1"/>
<dbReference type="Proteomes" id="UP000053593">
    <property type="component" value="Unassembled WGS sequence"/>
</dbReference>